<feature type="compositionally biased region" description="Low complexity" evidence="8">
    <location>
        <begin position="566"/>
        <end position="583"/>
    </location>
</feature>
<dbReference type="RefSeq" id="XP_064723948.1">
    <property type="nucleotide sequence ID" value="XM_064867876.1"/>
</dbReference>
<feature type="compositionally biased region" description="Basic and acidic residues" evidence="8">
    <location>
        <begin position="1609"/>
        <end position="1621"/>
    </location>
</feature>
<keyword evidence="11" id="KW-1185">Reference proteome</keyword>
<evidence type="ECO:0000256" key="4">
    <source>
        <dbReference type="ARBA" id="ARBA00022741"/>
    </source>
</evidence>
<dbReference type="PROSITE" id="PS50011">
    <property type="entry name" value="PROTEIN_KINASE_DOM"/>
    <property type="match status" value="1"/>
</dbReference>
<dbReference type="SMART" id="SM00220">
    <property type="entry name" value="S_TKc"/>
    <property type="match status" value="1"/>
</dbReference>
<dbReference type="PROSITE" id="PS00108">
    <property type="entry name" value="PROTEIN_KINASE_ST"/>
    <property type="match status" value="1"/>
</dbReference>
<feature type="compositionally biased region" description="Low complexity" evidence="8">
    <location>
        <begin position="658"/>
        <end position="673"/>
    </location>
</feature>
<feature type="compositionally biased region" description="Pro residues" evidence="8">
    <location>
        <begin position="326"/>
        <end position="336"/>
    </location>
</feature>
<feature type="compositionally biased region" description="Low complexity" evidence="8">
    <location>
        <begin position="54"/>
        <end position="84"/>
    </location>
</feature>
<feature type="compositionally biased region" description="Polar residues" evidence="8">
    <location>
        <begin position="550"/>
        <end position="565"/>
    </location>
</feature>
<dbReference type="Gene3D" id="1.10.510.10">
    <property type="entry name" value="Transferase(Phosphotransferase) domain 1"/>
    <property type="match status" value="1"/>
</dbReference>
<feature type="compositionally biased region" description="Low complexity" evidence="8">
    <location>
        <begin position="806"/>
        <end position="820"/>
    </location>
</feature>
<proteinExistence type="inferred from homology"/>
<feature type="compositionally biased region" description="Low complexity" evidence="8">
    <location>
        <begin position="1135"/>
        <end position="1184"/>
    </location>
</feature>
<evidence type="ECO:0000256" key="5">
    <source>
        <dbReference type="ARBA" id="ARBA00022777"/>
    </source>
</evidence>
<accession>A0ABZ2B2S7</accession>
<feature type="compositionally biased region" description="Pro residues" evidence="8">
    <location>
        <begin position="39"/>
        <end position="49"/>
    </location>
</feature>
<evidence type="ECO:0000259" key="9">
    <source>
        <dbReference type="PROSITE" id="PS50011"/>
    </source>
</evidence>
<feature type="region of interest" description="Disordered" evidence="8">
    <location>
        <begin position="1673"/>
        <end position="1707"/>
    </location>
</feature>
<feature type="compositionally biased region" description="Basic and acidic residues" evidence="8">
    <location>
        <begin position="103"/>
        <end position="114"/>
    </location>
</feature>
<evidence type="ECO:0000256" key="2">
    <source>
        <dbReference type="ARBA" id="ARBA00022527"/>
    </source>
</evidence>
<evidence type="ECO:0000256" key="7">
    <source>
        <dbReference type="PROSITE-ProRule" id="PRU10141"/>
    </source>
</evidence>
<feature type="compositionally biased region" description="Polar residues" evidence="8">
    <location>
        <begin position="1"/>
        <end position="27"/>
    </location>
</feature>
<keyword evidence="4 7" id="KW-0547">Nucleotide-binding</keyword>
<feature type="compositionally biased region" description="Low complexity" evidence="8">
    <location>
        <begin position="474"/>
        <end position="486"/>
    </location>
</feature>
<feature type="compositionally biased region" description="Pro residues" evidence="8">
    <location>
        <begin position="536"/>
        <end position="546"/>
    </location>
</feature>
<keyword evidence="3" id="KW-0808">Transferase</keyword>
<feature type="region of interest" description="Disordered" evidence="8">
    <location>
        <begin position="401"/>
        <end position="681"/>
    </location>
</feature>
<feature type="compositionally biased region" description="Polar residues" evidence="8">
    <location>
        <begin position="401"/>
        <end position="416"/>
    </location>
</feature>
<dbReference type="InterPro" id="IPR017441">
    <property type="entry name" value="Protein_kinase_ATP_BS"/>
</dbReference>
<sequence length="1707" mass="182866">MSFPGSHTSFESPATAQPQDSPTTQFTPGLPPKCEFPSGPHPTNAPPPSDQRGLLPSSSSMASMSSSPRGRRAPAPAALDLGARTESSKYPNVGLGLGAAHGPENRRVVTEPRMSRPLPHPPGQMGHEVLDHGPRLPQDAGYDSTAKPHPADIDRRNLIGVGELSTPRWPGSGSHNRTPSMPYNIGSPSPHLPPLPPTATDPQVDHSTVNESRPTSISATRTPPRPAPTKSRETLTVPNTAAHDGQLYSVASLAQFNFDSTMEGSLAASLATLSTPPKTNSPKSPVLPRLDSILPPSPGSARSRIYARRQERANAAASVSQHPSQPQAPQPSPSRPQPFAESQTLSQRTGRDIRKTPPNSSSSRHSTSHDILKQFAVKDFSHLPPSPSSASINQFLRSSGSTQNISLGTPPGSASASGPYFSSKGVQREDSQKSQKHQQRTTPKPKELDPNVDEALRKLDGLTSTPGRNKARGKSSGAPSAASSRPGTPVAVAIAESKSSRSESKIPLKPSIGSFKDTTGSPLNNWIDLTEDIPAIPIPPARIPPHPNRESSSSASATGTPNSHESQSLPTTATTLSSADLAAGNNKPPPPPQRASGGDDTSAQAGMNTDHQPEGMEKRVPPVPPLPQAYVSKKQHGMPQPPSYVSTHELSPEPLPSSPSKSTSPSTTATTAPVPVPPKMHKKWSFSSALNLKSAVSPVSSVDEMALSQSPQTPWSEIHRGELFSPNVHVQGQESRGDSGPPQGATPLAPPPPPSSSSSSKASSSNVNKRLTPSSIPFFRRSSSSSFHKANQPVVVPETPKQVDKTATTTATTTTTTAAAIPSSQSQSRKSVLGMHFPSMLRKSTSKRGLAQQATQQQAGQSQGPVKEKEEVKAASAPGATSGWTGRKRGKTLSISGDLPKPFPGLKHQSSAEISFGTRGSAVSNGSDATISSSNTYDRLPAIKGSPARPPPADGPRYSNSPRNLPSTTPTKIPRMAQRPAPSPATVTAHSGMPPPPFPTAKKISNTVSGAGGGGGGGGGGGPAVSEFGLVDSMIPATPRLTTSGAHRAHLLAPMSARHDTRRVNNRTFDPPIRKDTYTSGVPPSRRQLPQPPTSTTVTSMTLSASAKRASREFKKKQESKDPSDGGWSSSGKNSPVKPSKSMHSSMVVPSSSRLPSSSSAGAPGSNYRSRLSLADDSSSSMSPADDDEANGDAEMEAYIKRRRERAAVNKKDNLSDVTEFPRDITPVEPLSQRAFITNNLAKMSDAERKEVLDFDHIYYSPTPGTIRRPSQPGGATYNHGYDDERGDYLVVEGDHLCYRYQVVGILGKGSFGQVVQCRDHKTGKSVAVKIIRNKKRFHTQALVEVKILQQLVEWDPEDKHFMVRMTDSFSFRNHLCIVTELLSINLYELIKANHFAGFSTVLIRRFTTQMLGSLQLMRSHRIVHCDLKPENILLCHPAKSAIKVIDFGSSCLETEKVYTYIQSRFYRSPEVILGMNYAMAIDMWSLGCILAELYTGVPIFPGENEHEQLACIMEVLGVPDRYLIEKASRRKNFFDATGAPRPFVNAKGRRRRPGSKTLAGVLKCDDELFVDFIARCLTWDPDKRLKPQPAMRHPWILAGRKRYAPTPSRDEKRVASERSSRLFGSSHTSTRISSKNLSELSSPSTKDKDKSKLLISSPVPLAPARHAYHSSIASTSRIGQAMSSSRLAHQTSARSGSFNTSELSIG</sequence>
<feature type="compositionally biased region" description="Low complexity" evidence="8">
    <location>
        <begin position="1634"/>
        <end position="1645"/>
    </location>
</feature>
<evidence type="ECO:0000313" key="11">
    <source>
        <dbReference type="Proteomes" id="UP001432216"/>
    </source>
</evidence>
<reference evidence="10 11" key="1">
    <citation type="submission" date="2024-01" db="EMBL/GenBank/DDBJ databases">
        <title>Comparative genomics of Cryptococcus and Kwoniella reveals pathogenesis evolution and contrasting modes of karyotype evolution via chromosome fusion or intercentromeric recombination.</title>
        <authorList>
            <person name="Coelho M.A."/>
            <person name="David-Palma M."/>
            <person name="Shea T."/>
            <person name="Bowers K."/>
            <person name="McGinley-Smith S."/>
            <person name="Mohammad A.W."/>
            <person name="Gnirke A."/>
            <person name="Yurkov A.M."/>
            <person name="Nowrousian M."/>
            <person name="Sun S."/>
            <person name="Cuomo C.A."/>
            <person name="Heitman J."/>
        </authorList>
    </citation>
    <scope>NUCLEOTIDE SEQUENCE [LARGE SCALE GENOMIC DNA]</scope>
    <source>
        <strain evidence="10 11">7685027</strain>
    </source>
</reference>
<feature type="compositionally biased region" description="Low complexity" evidence="8">
    <location>
        <begin position="315"/>
        <end position="325"/>
    </location>
</feature>
<feature type="binding site" evidence="7">
    <location>
        <position position="1330"/>
    </location>
    <ligand>
        <name>ATP</name>
        <dbReference type="ChEBI" id="CHEBI:30616"/>
    </ligand>
</feature>
<feature type="region of interest" description="Disordered" evidence="8">
    <location>
        <begin position="273"/>
        <end position="368"/>
    </location>
</feature>
<keyword evidence="5" id="KW-0418">Kinase</keyword>
<organism evidence="10 11">
    <name type="scientific">Cryptococcus decagattii</name>
    <dbReference type="NCBI Taxonomy" id="1859122"/>
    <lineage>
        <taxon>Eukaryota</taxon>
        <taxon>Fungi</taxon>
        <taxon>Dikarya</taxon>
        <taxon>Basidiomycota</taxon>
        <taxon>Agaricomycotina</taxon>
        <taxon>Tremellomycetes</taxon>
        <taxon>Tremellales</taxon>
        <taxon>Cryptococcaceae</taxon>
        <taxon>Cryptococcus</taxon>
        <taxon>Cryptococcus gattii species complex</taxon>
    </lineage>
</organism>
<evidence type="ECO:0000256" key="3">
    <source>
        <dbReference type="ARBA" id="ARBA00022679"/>
    </source>
</evidence>
<feature type="compositionally biased region" description="Polar residues" evidence="8">
    <location>
        <begin position="958"/>
        <end position="971"/>
    </location>
</feature>
<feature type="compositionally biased region" description="Basic and acidic residues" evidence="8">
    <location>
        <begin position="444"/>
        <end position="460"/>
    </location>
</feature>
<evidence type="ECO:0000256" key="1">
    <source>
        <dbReference type="ARBA" id="ARBA00008867"/>
    </source>
</evidence>
<feature type="compositionally biased region" description="Low complexity" evidence="8">
    <location>
        <begin position="773"/>
        <end position="787"/>
    </location>
</feature>
<dbReference type="SUPFAM" id="SSF56112">
    <property type="entry name" value="Protein kinase-like (PK-like)"/>
    <property type="match status" value="1"/>
</dbReference>
<feature type="region of interest" description="Disordered" evidence="8">
    <location>
        <begin position="1053"/>
        <end position="1193"/>
    </location>
</feature>
<feature type="compositionally biased region" description="Basic and acidic residues" evidence="8">
    <location>
        <begin position="611"/>
        <end position="620"/>
    </location>
</feature>
<evidence type="ECO:0000256" key="6">
    <source>
        <dbReference type="ARBA" id="ARBA00022840"/>
    </source>
</evidence>
<feature type="compositionally biased region" description="Polar residues" evidence="8">
    <location>
        <begin position="1094"/>
        <end position="1105"/>
    </location>
</feature>
<feature type="domain" description="Protein kinase" evidence="9">
    <location>
        <begin position="1301"/>
        <end position="1597"/>
    </location>
</feature>
<feature type="compositionally biased region" description="Basic and acidic residues" evidence="8">
    <location>
        <begin position="1110"/>
        <end position="1124"/>
    </location>
</feature>
<dbReference type="Gene3D" id="3.30.200.20">
    <property type="entry name" value="Phosphorylase Kinase, domain 1"/>
    <property type="match status" value="1"/>
</dbReference>
<keyword evidence="6 7" id="KW-0067">ATP-binding</keyword>
<feature type="compositionally biased region" description="Polar residues" evidence="8">
    <location>
        <begin position="1623"/>
        <end position="1633"/>
    </location>
</feature>
<dbReference type="CDD" id="cd14210">
    <property type="entry name" value="PKc_DYRK"/>
    <property type="match status" value="1"/>
</dbReference>
<dbReference type="Proteomes" id="UP001432216">
    <property type="component" value="Chromosome 12"/>
</dbReference>
<dbReference type="InterPro" id="IPR050494">
    <property type="entry name" value="Ser_Thr_dual-spec_kinase"/>
</dbReference>
<gene>
    <name evidence="10" type="ORF">IAS62_006079</name>
</gene>
<feature type="compositionally biased region" description="Gly residues" evidence="8">
    <location>
        <begin position="1010"/>
        <end position="1023"/>
    </location>
</feature>
<feature type="compositionally biased region" description="Low complexity" evidence="8">
    <location>
        <begin position="274"/>
        <end position="284"/>
    </location>
</feature>
<dbReference type="PANTHER" id="PTHR24058">
    <property type="entry name" value="DUAL SPECIFICITY PROTEIN KINASE"/>
    <property type="match status" value="1"/>
</dbReference>
<dbReference type="Pfam" id="PF00069">
    <property type="entry name" value="Pkinase"/>
    <property type="match status" value="1"/>
</dbReference>
<feature type="compositionally biased region" description="Polar residues" evidence="8">
    <location>
        <begin position="599"/>
        <end position="610"/>
    </location>
</feature>
<dbReference type="EMBL" id="CP143817">
    <property type="protein sequence ID" value="WVO24709.1"/>
    <property type="molecule type" value="Genomic_DNA"/>
</dbReference>
<keyword evidence="2" id="KW-0723">Serine/threonine-protein kinase</keyword>
<feature type="region of interest" description="Disordered" evidence="8">
    <location>
        <begin position="695"/>
        <end position="1028"/>
    </location>
</feature>
<feature type="compositionally biased region" description="Polar residues" evidence="8">
    <location>
        <begin position="921"/>
        <end position="937"/>
    </location>
</feature>
<protein>
    <recommendedName>
        <fullName evidence="9">Protein kinase domain-containing protein</fullName>
    </recommendedName>
</protein>
<dbReference type="InterPro" id="IPR000719">
    <property type="entry name" value="Prot_kinase_dom"/>
</dbReference>
<name>A0ABZ2B2S7_9TREE</name>
<feature type="region of interest" description="Disordered" evidence="8">
    <location>
        <begin position="1"/>
        <end position="240"/>
    </location>
</feature>
<dbReference type="InterPro" id="IPR011009">
    <property type="entry name" value="Kinase-like_dom_sf"/>
</dbReference>
<dbReference type="PANTHER" id="PTHR24058:SF22">
    <property type="entry name" value="DUAL SPECIFICITY TYROSINE-PHOSPHORYLATION-REGULATED KINASE 4"/>
    <property type="match status" value="1"/>
</dbReference>
<feature type="region of interest" description="Disordered" evidence="8">
    <location>
        <begin position="1597"/>
        <end position="1654"/>
    </location>
</feature>
<feature type="compositionally biased region" description="Pro residues" evidence="8">
    <location>
        <begin position="190"/>
        <end position="199"/>
    </location>
</feature>
<dbReference type="PROSITE" id="PS00107">
    <property type="entry name" value="PROTEIN_KINASE_ATP"/>
    <property type="match status" value="1"/>
</dbReference>
<feature type="compositionally biased region" description="Polar residues" evidence="8">
    <location>
        <begin position="205"/>
        <end position="218"/>
    </location>
</feature>
<feature type="compositionally biased region" description="Low complexity" evidence="8">
    <location>
        <begin position="756"/>
        <end position="765"/>
    </location>
</feature>
<dbReference type="GeneID" id="89992848"/>
<evidence type="ECO:0000256" key="8">
    <source>
        <dbReference type="SAM" id="MobiDB-lite"/>
    </source>
</evidence>
<evidence type="ECO:0000313" key="10">
    <source>
        <dbReference type="EMBL" id="WVO24709.1"/>
    </source>
</evidence>
<feature type="compositionally biased region" description="Low complexity" evidence="8">
    <location>
        <begin position="849"/>
        <end position="864"/>
    </location>
</feature>
<comment type="similarity">
    <text evidence="1">Belongs to the protein kinase superfamily. CMGC Ser/Thr protein kinase family. MNB/DYRK subfamily.</text>
</comment>
<dbReference type="InterPro" id="IPR008271">
    <property type="entry name" value="Ser/Thr_kinase_AS"/>
</dbReference>